<reference evidence="2" key="2">
    <citation type="journal article" date="2021" name="PeerJ">
        <title>Extensive microbial diversity within the chicken gut microbiome revealed by metagenomics and culture.</title>
        <authorList>
            <person name="Gilroy R."/>
            <person name="Ravi A."/>
            <person name="Getino M."/>
            <person name="Pursley I."/>
            <person name="Horton D.L."/>
            <person name="Alikhan N.F."/>
            <person name="Baker D."/>
            <person name="Gharbi K."/>
            <person name="Hall N."/>
            <person name="Watson M."/>
            <person name="Adriaenssens E.M."/>
            <person name="Foster-Nyarko E."/>
            <person name="Jarju S."/>
            <person name="Secka A."/>
            <person name="Antonio M."/>
            <person name="Oren A."/>
            <person name="Chaudhuri R.R."/>
            <person name="La Ragione R."/>
            <person name="Hildebrand F."/>
            <person name="Pallen M.J."/>
        </authorList>
    </citation>
    <scope>NUCLEOTIDE SEQUENCE</scope>
    <source>
        <strain evidence="2">ChiHjej12B11-7776</strain>
    </source>
</reference>
<accession>A0A9D1MWS3</accession>
<feature type="coiled-coil region" evidence="1">
    <location>
        <begin position="165"/>
        <end position="213"/>
    </location>
</feature>
<comment type="caution">
    <text evidence="2">The sequence shown here is derived from an EMBL/GenBank/DDBJ whole genome shotgun (WGS) entry which is preliminary data.</text>
</comment>
<dbReference type="Proteomes" id="UP000886852">
    <property type="component" value="Unassembled WGS sequence"/>
</dbReference>
<protein>
    <submittedName>
        <fullName evidence="2">Uncharacterized protein</fullName>
    </submittedName>
</protein>
<sequence>MFEALQRLDGRLWERYLTLKKNVENASNSFFDAYLDLSEQFLRYIARDAALPQRATCGELLHNAEVLKRLCEISFDYAKLQDYVLKINRHKHGTEKVVTVQHVEDYLKVLHRLYRACCAAENMPCEQFDENEAQKLFGLAERERQRLCKEVLRLTSELEKEGADSAEARAALQRAHEMLDRAQTDKNLVAEDNENLRRQIIALQQLKLSALEDKLNKTLALLLELRECVAENRVATSAIHRLICGSSLSEKELSKEREALEIK</sequence>
<proteinExistence type="predicted"/>
<evidence type="ECO:0000256" key="1">
    <source>
        <dbReference type="SAM" id="Coils"/>
    </source>
</evidence>
<name>A0A9D1MWS3_9BACT</name>
<gene>
    <name evidence="2" type="ORF">IAC72_02825</name>
</gene>
<dbReference type="EMBL" id="DVOC01000050">
    <property type="protein sequence ID" value="HIU90932.1"/>
    <property type="molecule type" value="Genomic_DNA"/>
</dbReference>
<reference evidence="2" key="1">
    <citation type="submission" date="2020-10" db="EMBL/GenBank/DDBJ databases">
        <authorList>
            <person name="Gilroy R."/>
        </authorList>
    </citation>
    <scope>NUCLEOTIDE SEQUENCE</scope>
    <source>
        <strain evidence="2">ChiHjej12B11-7776</strain>
    </source>
</reference>
<organism evidence="2 3">
    <name type="scientific">Candidatus Fimimonas merdipullorum</name>
    <dbReference type="NCBI Taxonomy" id="2840822"/>
    <lineage>
        <taxon>Bacteria</taxon>
        <taxon>Pseudomonadati</taxon>
        <taxon>Myxococcota</taxon>
        <taxon>Myxococcia</taxon>
        <taxon>Myxococcales</taxon>
        <taxon>Cystobacterineae</taxon>
        <taxon>Myxococcaceae</taxon>
        <taxon>Myxococcaceae incertae sedis</taxon>
        <taxon>Candidatus Fimimonas</taxon>
    </lineage>
</organism>
<dbReference type="AlphaFoldDB" id="A0A9D1MWS3"/>
<keyword evidence="1" id="KW-0175">Coiled coil</keyword>
<evidence type="ECO:0000313" key="3">
    <source>
        <dbReference type="Proteomes" id="UP000886852"/>
    </source>
</evidence>
<evidence type="ECO:0000313" key="2">
    <source>
        <dbReference type="EMBL" id="HIU90932.1"/>
    </source>
</evidence>